<evidence type="ECO:0000313" key="10">
    <source>
        <dbReference type="Proteomes" id="UP000602198"/>
    </source>
</evidence>
<evidence type="ECO:0000256" key="4">
    <source>
        <dbReference type="ARBA" id="ARBA00022679"/>
    </source>
</evidence>
<protein>
    <recommendedName>
        <fullName evidence="2">histidine kinase</fullName>
        <ecNumber evidence="2">2.7.13.3</ecNumber>
    </recommendedName>
</protein>
<dbReference type="PANTHER" id="PTHR45436:SF5">
    <property type="entry name" value="SENSOR HISTIDINE KINASE TRCS"/>
    <property type="match status" value="1"/>
</dbReference>
<dbReference type="InterPro" id="IPR050428">
    <property type="entry name" value="TCS_sensor_his_kinase"/>
</dbReference>
<dbReference type="GO" id="GO:0016301">
    <property type="term" value="F:kinase activity"/>
    <property type="evidence" value="ECO:0007669"/>
    <property type="project" value="UniProtKB-KW"/>
</dbReference>
<sequence>MAVMFLWILLPVLILAVGVAGYLAVRLRAESRRAGDLTARLRASEHLLEQFAHQALPSITESLRRPGVPVSGMDIAPVLRDSTLVPLLWRTIENHTEDLRLLWAEAAEQGRHEIEAQARQAISKAEQEAEEQVRAARDEVQGASRDVTAAAVRSFGTSVVSLGADVGKVVSSALREHRDDAVYETLIRIDHSVQQMIRQAQSYVIVSGGLPGRRWPQQSVTDVVGGAVGRVRDYLRVRSGQADRVVTSRVVEPLVHTVATLVDNALRYSPPTSFVDISFQEGHHGVTVLIDDAGVRMNAEQLEEARQVLAGERSVDILELGPAPKIGFPSIAALVRRYGFNVYVDGPNAYGGVRAMVFIPESLLVAPHDVVEQPVMAPVPGAVPVQERAVSENTVAAALTASGLAKRRRRTVTQPGAHTPALHPAPAPAPSTPPHGIPAVASGDGSPSPAPQPTLQLARPDIAVAWHSGSVSGRIAAAGTEHTEGMNS</sequence>
<dbReference type="EC" id="2.7.13.3" evidence="2"/>
<organism evidence="9 10">
    <name type="scientific">Nocardia acididurans</name>
    <dbReference type="NCBI Taxonomy" id="2802282"/>
    <lineage>
        <taxon>Bacteria</taxon>
        <taxon>Bacillati</taxon>
        <taxon>Actinomycetota</taxon>
        <taxon>Actinomycetes</taxon>
        <taxon>Mycobacteriales</taxon>
        <taxon>Nocardiaceae</taxon>
        <taxon>Nocardia</taxon>
    </lineage>
</organism>
<dbReference type="PANTHER" id="PTHR45436">
    <property type="entry name" value="SENSOR HISTIDINE KINASE YKOH"/>
    <property type="match status" value="1"/>
</dbReference>
<keyword evidence="8" id="KW-1133">Transmembrane helix</keyword>
<dbReference type="EMBL" id="JAERRJ010000003">
    <property type="protein sequence ID" value="MBL1074697.1"/>
    <property type="molecule type" value="Genomic_DNA"/>
</dbReference>
<dbReference type="SUPFAM" id="SSF55874">
    <property type="entry name" value="ATPase domain of HSP90 chaperone/DNA topoisomerase II/histidine kinase"/>
    <property type="match status" value="1"/>
</dbReference>
<name>A0ABS1M217_9NOCA</name>
<evidence type="ECO:0000256" key="5">
    <source>
        <dbReference type="ARBA" id="ARBA00022777"/>
    </source>
</evidence>
<evidence type="ECO:0000256" key="1">
    <source>
        <dbReference type="ARBA" id="ARBA00000085"/>
    </source>
</evidence>
<comment type="catalytic activity">
    <reaction evidence="1">
        <text>ATP + protein L-histidine = ADP + protein N-phospho-L-histidine.</text>
        <dbReference type="EC" id="2.7.13.3"/>
    </reaction>
</comment>
<keyword evidence="8" id="KW-0472">Membrane</keyword>
<evidence type="ECO:0000313" key="9">
    <source>
        <dbReference type="EMBL" id="MBL1074697.1"/>
    </source>
</evidence>
<evidence type="ECO:0000256" key="2">
    <source>
        <dbReference type="ARBA" id="ARBA00012438"/>
    </source>
</evidence>
<keyword evidence="10" id="KW-1185">Reference proteome</keyword>
<dbReference type="Gene3D" id="3.30.565.10">
    <property type="entry name" value="Histidine kinase-like ATPase, C-terminal domain"/>
    <property type="match status" value="1"/>
</dbReference>
<proteinExistence type="predicted"/>
<feature type="region of interest" description="Disordered" evidence="7">
    <location>
        <begin position="405"/>
        <end position="459"/>
    </location>
</feature>
<dbReference type="Proteomes" id="UP000602198">
    <property type="component" value="Unassembled WGS sequence"/>
</dbReference>
<keyword evidence="5 9" id="KW-0418">Kinase</keyword>
<feature type="transmembrane region" description="Helical" evidence="8">
    <location>
        <begin position="6"/>
        <end position="25"/>
    </location>
</feature>
<keyword evidence="8" id="KW-0812">Transmembrane</keyword>
<evidence type="ECO:0000256" key="3">
    <source>
        <dbReference type="ARBA" id="ARBA00022553"/>
    </source>
</evidence>
<keyword evidence="6" id="KW-0175">Coiled coil</keyword>
<evidence type="ECO:0000256" key="8">
    <source>
        <dbReference type="SAM" id="Phobius"/>
    </source>
</evidence>
<feature type="compositionally biased region" description="Pro residues" evidence="7">
    <location>
        <begin position="423"/>
        <end position="436"/>
    </location>
</feature>
<keyword evidence="3" id="KW-0597">Phosphoprotein</keyword>
<feature type="coiled-coil region" evidence="6">
    <location>
        <begin position="111"/>
        <end position="146"/>
    </location>
</feature>
<comment type="caution">
    <text evidence="9">The sequence shown here is derived from an EMBL/GenBank/DDBJ whole genome shotgun (WGS) entry which is preliminary data.</text>
</comment>
<keyword evidence="4" id="KW-0808">Transferase</keyword>
<evidence type="ECO:0000256" key="7">
    <source>
        <dbReference type="SAM" id="MobiDB-lite"/>
    </source>
</evidence>
<dbReference type="InterPro" id="IPR036890">
    <property type="entry name" value="HATPase_C_sf"/>
</dbReference>
<gene>
    <name evidence="9" type="ORF">JK358_09835</name>
</gene>
<reference evidence="9 10" key="1">
    <citation type="submission" date="2021-01" db="EMBL/GenBank/DDBJ databases">
        <title>WGS of actinomycetes isolated from Thailand.</title>
        <authorList>
            <person name="Thawai C."/>
        </authorList>
    </citation>
    <scope>NUCLEOTIDE SEQUENCE [LARGE SCALE GENOMIC DNA]</scope>
    <source>
        <strain evidence="9 10">LPG 2</strain>
    </source>
</reference>
<accession>A0ABS1M217</accession>
<evidence type="ECO:0000256" key="6">
    <source>
        <dbReference type="SAM" id="Coils"/>
    </source>
</evidence>